<dbReference type="PROSITE" id="PS51379">
    <property type="entry name" value="4FE4S_FER_2"/>
    <property type="match status" value="2"/>
</dbReference>
<dbReference type="GO" id="GO:0046872">
    <property type="term" value="F:metal ion binding"/>
    <property type="evidence" value="ECO:0007669"/>
    <property type="project" value="UniProtKB-KW"/>
</dbReference>
<dbReference type="RefSeq" id="WP_008708726.1">
    <property type="nucleotide sequence ID" value="NZ_CABKQM010000002.1"/>
</dbReference>
<reference evidence="6 7" key="1">
    <citation type="submission" date="2022-06" db="EMBL/GenBank/DDBJ databases">
        <title>Isolation of gut microbiota from human fecal samples.</title>
        <authorList>
            <person name="Pamer E.G."/>
            <person name="Barat B."/>
            <person name="Waligurski E."/>
            <person name="Medina S."/>
            <person name="Paddock L."/>
            <person name="Mostad J."/>
        </authorList>
    </citation>
    <scope>NUCLEOTIDE SEQUENCE [LARGE SCALE GENOMIC DNA]</scope>
    <source>
        <strain evidence="6 7">DFI.9.90</strain>
    </source>
</reference>
<dbReference type="PANTHER" id="PTHR43122:SF1">
    <property type="entry name" value="IRON-SULFUR-BINDING PROTEIN"/>
    <property type="match status" value="1"/>
</dbReference>
<dbReference type="InterPro" id="IPR029039">
    <property type="entry name" value="Flavoprotein-like_sf"/>
</dbReference>
<protein>
    <submittedName>
        <fullName evidence="6">4Fe-4S binding protein</fullName>
    </submittedName>
</protein>
<sequence>MEINNAVSLYFSPTGSTRRIVTEISRSLPWPSRELDVTDYSANDEVCRRTARELLLAGVPVYGGRVPATAVRRLKNIRGSDTPAVIVAVFGNRDYDDALLELKDLLEGQGFRVAAALAAVAEHNIMRSVAGGRPDARDIEFIDNFAAKAAGKISAAVDVKELAPITVKGNRPYRGYGGVPFKPSADSGCVRCGLCAAKCPVRAIPEEAPNKTDDKKCVTCMRCVKICPQGARSLNKLLLCAAEKLFALKYSRREEYSSFL</sequence>
<dbReference type="SUPFAM" id="SSF52218">
    <property type="entry name" value="Flavoproteins"/>
    <property type="match status" value="1"/>
</dbReference>
<evidence type="ECO:0000313" key="7">
    <source>
        <dbReference type="Proteomes" id="UP001205919"/>
    </source>
</evidence>
<dbReference type="PANTHER" id="PTHR43122">
    <property type="entry name" value="FERREDOXIN SUBUNIT OF PYRUVATE:FLAVODOXIN OXIDOREDUCTASE-RELATED"/>
    <property type="match status" value="1"/>
</dbReference>
<dbReference type="GO" id="GO:0010181">
    <property type="term" value="F:FMN binding"/>
    <property type="evidence" value="ECO:0007669"/>
    <property type="project" value="InterPro"/>
</dbReference>
<evidence type="ECO:0000259" key="4">
    <source>
        <dbReference type="PROSITE" id="PS50902"/>
    </source>
</evidence>
<keyword evidence="1" id="KW-0479">Metal-binding</keyword>
<evidence type="ECO:0000256" key="1">
    <source>
        <dbReference type="ARBA" id="ARBA00022723"/>
    </source>
</evidence>
<comment type="caution">
    <text evidence="6">The sequence shown here is derived from an EMBL/GenBank/DDBJ whole genome shotgun (WGS) entry which is preliminary data.</text>
</comment>
<feature type="domain" description="4Fe-4S ferredoxin-type" evidence="5">
    <location>
        <begin position="208"/>
        <end position="237"/>
    </location>
</feature>
<accession>A0AAW5K3W2</accession>
<dbReference type="SUPFAM" id="SSF54862">
    <property type="entry name" value="4Fe-4S ferredoxins"/>
    <property type="match status" value="1"/>
</dbReference>
<dbReference type="GO" id="GO:0051536">
    <property type="term" value="F:iron-sulfur cluster binding"/>
    <property type="evidence" value="ECO:0007669"/>
    <property type="project" value="UniProtKB-KW"/>
</dbReference>
<name>A0AAW5K3W2_9BACT</name>
<feature type="domain" description="4Fe-4S ferredoxin-type" evidence="5">
    <location>
        <begin position="181"/>
        <end position="204"/>
    </location>
</feature>
<evidence type="ECO:0000256" key="3">
    <source>
        <dbReference type="ARBA" id="ARBA00023014"/>
    </source>
</evidence>
<evidence type="ECO:0000313" key="6">
    <source>
        <dbReference type="EMBL" id="MCQ4814581.1"/>
    </source>
</evidence>
<dbReference type="Proteomes" id="UP001205919">
    <property type="component" value="Unassembled WGS sequence"/>
</dbReference>
<dbReference type="PROSITE" id="PS50902">
    <property type="entry name" value="FLAVODOXIN_LIKE"/>
    <property type="match status" value="1"/>
</dbReference>
<keyword evidence="3" id="KW-0411">Iron-sulfur</keyword>
<evidence type="ECO:0000256" key="2">
    <source>
        <dbReference type="ARBA" id="ARBA00023004"/>
    </source>
</evidence>
<dbReference type="Gene3D" id="3.40.50.360">
    <property type="match status" value="1"/>
</dbReference>
<dbReference type="EMBL" id="JANFYT010000017">
    <property type="protein sequence ID" value="MCQ4814581.1"/>
    <property type="molecule type" value="Genomic_DNA"/>
</dbReference>
<organism evidence="6 7">
    <name type="scientific">Cloacibacillus evryensis</name>
    <dbReference type="NCBI Taxonomy" id="508460"/>
    <lineage>
        <taxon>Bacteria</taxon>
        <taxon>Thermotogati</taxon>
        <taxon>Synergistota</taxon>
        <taxon>Synergistia</taxon>
        <taxon>Synergistales</taxon>
        <taxon>Synergistaceae</taxon>
        <taxon>Cloacibacillus</taxon>
    </lineage>
</organism>
<dbReference type="PROSITE" id="PS00198">
    <property type="entry name" value="4FE4S_FER_1"/>
    <property type="match status" value="1"/>
</dbReference>
<dbReference type="AlphaFoldDB" id="A0AAW5K3W2"/>
<dbReference type="InterPro" id="IPR017900">
    <property type="entry name" value="4Fe4S_Fe_S_CS"/>
</dbReference>
<keyword evidence="2" id="KW-0408">Iron</keyword>
<gene>
    <name evidence="6" type="ORF">NE630_09090</name>
</gene>
<feature type="domain" description="Flavodoxin-like" evidence="4">
    <location>
        <begin position="6"/>
        <end position="150"/>
    </location>
</feature>
<proteinExistence type="predicted"/>
<dbReference type="Pfam" id="PF13237">
    <property type="entry name" value="Fer4_10"/>
    <property type="match status" value="1"/>
</dbReference>
<evidence type="ECO:0000259" key="5">
    <source>
        <dbReference type="PROSITE" id="PS51379"/>
    </source>
</evidence>
<dbReference type="InterPro" id="IPR017896">
    <property type="entry name" value="4Fe4S_Fe-S-bd"/>
</dbReference>
<keyword evidence="7" id="KW-1185">Reference proteome</keyword>
<dbReference type="Gene3D" id="3.30.70.20">
    <property type="match status" value="1"/>
</dbReference>
<dbReference type="InterPro" id="IPR008254">
    <property type="entry name" value="Flavodoxin/NO_synth"/>
</dbReference>